<name>V5ZCV4_9GAMM</name>
<protein>
    <submittedName>
        <fullName evidence="1">Uncharacterized protein</fullName>
    </submittedName>
</protein>
<proteinExistence type="predicted"/>
<sequence>MALFCDFSHNYIFVFYIYNVIYFTKNITPFTCLGPEKHKVMRITLIILARKEILFSLGYKKSFKKGIHQWH</sequence>
<reference evidence="1 2" key="1">
    <citation type="journal article" date="2013" name="Syst. Appl. Microbiol.">
        <title>Phylogenetic position and virulence apparatus of the pear flower necrosis pathogen Erwinia piriflorinigrans CFBP 5888T as assessed by comparative genomics.</title>
        <authorList>
            <person name="Smits T.H."/>
            <person name="Rezzonico F."/>
            <person name="Lopez M.M."/>
            <person name="Blom J."/>
            <person name="Goesmann A."/>
            <person name="Frey J.E."/>
            <person name="Duffy B."/>
        </authorList>
    </citation>
    <scope>NUCLEOTIDE SEQUENCE [LARGE SCALE GENOMIC DNA]</scope>
    <source>
        <strain evidence="2">CFBP5888</strain>
    </source>
</reference>
<dbReference type="AlphaFoldDB" id="V5ZCV4"/>
<keyword evidence="2" id="KW-1185">Reference proteome</keyword>
<gene>
    <name evidence="1" type="ORF">EPIR_3727</name>
</gene>
<accession>V5ZCV4</accession>
<dbReference type="EMBL" id="CAHS01000023">
    <property type="protein sequence ID" value="CCG89090.1"/>
    <property type="molecule type" value="Genomic_DNA"/>
</dbReference>
<dbReference type="Proteomes" id="UP000018217">
    <property type="component" value="Unassembled WGS sequence"/>
</dbReference>
<evidence type="ECO:0000313" key="2">
    <source>
        <dbReference type="Proteomes" id="UP000018217"/>
    </source>
</evidence>
<organism evidence="1 2">
    <name type="scientific">Erwinia piriflorinigrans CFBP 5888</name>
    <dbReference type="NCBI Taxonomy" id="1161919"/>
    <lineage>
        <taxon>Bacteria</taxon>
        <taxon>Pseudomonadati</taxon>
        <taxon>Pseudomonadota</taxon>
        <taxon>Gammaproteobacteria</taxon>
        <taxon>Enterobacterales</taxon>
        <taxon>Erwiniaceae</taxon>
        <taxon>Erwinia</taxon>
    </lineage>
</organism>
<evidence type="ECO:0000313" key="1">
    <source>
        <dbReference type="EMBL" id="CCG89090.1"/>
    </source>
</evidence>
<comment type="caution">
    <text evidence="1">The sequence shown here is derived from an EMBL/GenBank/DDBJ whole genome shotgun (WGS) entry which is preliminary data.</text>
</comment>